<evidence type="ECO:0000313" key="4">
    <source>
        <dbReference type="Proteomes" id="UP000198403"/>
    </source>
</evidence>
<accession>A0A238ZR22</accession>
<feature type="transmembrane region" description="Helical" evidence="2">
    <location>
        <begin position="292"/>
        <end position="309"/>
    </location>
</feature>
<feature type="compositionally biased region" description="Basic and acidic residues" evidence="1">
    <location>
        <begin position="856"/>
        <end position="867"/>
    </location>
</feature>
<evidence type="ECO:0008006" key="5">
    <source>
        <dbReference type="Google" id="ProtNLM"/>
    </source>
</evidence>
<evidence type="ECO:0000313" key="3">
    <source>
        <dbReference type="EMBL" id="SNR85501.1"/>
    </source>
</evidence>
<evidence type="ECO:0000256" key="1">
    <source>
        <dbReference type="SAM" id="MobiDB-lite"/>
    </source>
</evidence>
<feature type="transmembrane region" description="Helical" evidence="2">
    <location>
        <begin position="586"/>
        <end position="606"/>
    </location>
</feature>
<feature type="region of interest" description="Disordered" evidence="1">
    <location>
        <begin position="836"/>
        <end position="867"/>
    </location>
</feature>
<dbReference type="SUPFAM" id="SSF53474">
    <property type="entry name" value="alpha/beta-Hydrolases"/>
    <property type="match status" value="1"/>
</dbReference>
<keyword evidence="2" id="KW-0812">Transmembrane</keyword>
<evidence type="ECO:0000256" key="2">
    <source>
        <dbReference type="SAM" id="Phobius"/>
    </source>
</evidence>
<dbReference type="InterPro" id="IPR029058">
    <property type="entry name" value="AB_hydrolase_fold"/>
</dbReference>
<feature type="region of interest" description="Disordered" evidence="1">
    <location>
        <begin position="686"/>
        <end position="710"/>
    </location>
</feature>
<organism evidence="3 4">
    <name type="scientific">Blastococcus mobilis</name>
    <dbReference type="NCBI Taxonomy" id="1938746"/>
    <lineage>
        <taxon>Bacteria</taxon>
        <taxon>Bacillati</taxon>
        <taxon>Actinomycetota</taxon>
        <taxon>Actinomycetes</taxon>
        <taxon>Geodermatophilales</taxon>
        <taxon>Geodermatophilaceae</taxon>
        <taxon>Blastococcus</taxon>
    </lineage>
</organism>
<feature type="transmembrane region" description="Helical" evidence="2">
    <location>
        <begin position="358"/>
        <end position="381"/>
    </location>
</feature>
<reference evidence="3 4" key="1">
    <citation type="submission" date="2017-06" db="EMBL/GenBank/DDBJ databases">
        <authorList>
            <person name="Kim H.J."/>
            <person name="Triplett B.A."/>
        </authorList>
    </citation>
    <scope>NUCLEOTIDE SEQUENCE [LARGE SCALE GENOMIC DNA]</scope>
    <source>
        <strain evidence="3 4">DSM 44272</strain>
    </source>
</reference>
<feature type="transmembrane region" description="Helical" evidence="2">
    <location>
        <begin position="401"/>
        <end position="424"/>
    </location>
</feature>
<feature type="transmembrane region" description="Helical" evidence="2">
    <location>
        <begin position="185"/>
        <end position="204"/>
    </location>
</feature>
<proteinExistence type="predicted"/>
<dbReference type="EMBL" id="FZNO01000031">
    <property type="protein sequence ID" value="SNR85501.1"/>
    <property type="molecule type" value="Genomic_DNA"/>
</dbReference>
<feature type="transmembrane region" description="Helical" evidence="2">
    <location>
        <begin position="459"/>
        <end position="482"/>
    </location>
</feature>
<sequence length="867" mass="94318">MPVQRFNTGPVDRPSGLVEPGVPLSGVTELRVHGVGGATPEDLLGDLAPQQVSGDRIAGFYRTADLPRTCQRRRRHVEAYSWGGLTSRSGSRALWVLLFPFALANMAGWMCSQWTHRWPQWFRWHRAAVRWAALGLTVNLVLFTAMTSMDLIAYQCGGQPACAGNTWALRLLRASPLAEFPARRILLGALLPLAAIAILALLTGRSIGRYERVRPPFRGQREPDQLSSSAASANVGLTEPTFWDGQRSAANLGVAHLAAGLAFVALAMVHTVQTTLHAAGTDSANPWNTRQVAWLAAGLAIAAALVCAARNSFGKLWFWLLPLLALVGCVAAAGFAWAQPLVPGPQAVGPLPGMRNTINVAFVGILAPVVLVLVVSVLALIASARHDRRADPRPKEATFRWVGPLAALIVAVLALNAVMLGVMIRLADWLGEVSTATPSGAPKTPTLYLFPVVSDLTSYLTIGPLAFVVLVAAIEGTTWWVAGRRQAARDIRRHYQDREAFPRPDTETAWQYTAAPATNAAAGAEPSAERVVKRWAGRVARARRAARIPRETDLVLSAAAAVALVLLGWVQFRVWVQHEEPWNEPWMITAGSWIAAWLPVVLIVLLRRGWRDLSARRRIGILWDVLTFWPRAYHPLAPPSYAERAVPELRRRLWRVYDSDGSIVMVAHSQGTVLAAAALLQQLAPPSPQPGQWSDVAVSDETTPKKGSAPQAAAQQAALLNRVALVTFGSPLRTLYSWAFPAYFNSTVLSRLRPATASGTGIRAWRNLYYQTDYIGREIGTAAADQELPDPITCWYVYGQPEPAPGRHSGYWTDPKVWVNVDEVAEQLVDAAAPVDDCDTATPAPDTALPAIPAPVKERHPRETPRS</sequence>
<keyword evidence="4" id="KW-1185">Reference proteome</keyword>
<feature type="transmembrane region" description="Helical" evidence="2">
    <location>
        <begin position="93"/>
        <end position="115"/>
    </location>
</feature>
<name>A0A238ZR22_9ACTN</name>
<feature type="transmembrane region" description="Helical" evidence="2">
    <location>
        <begin position="127"/>
        <end position="145"/>
    </location>
</feature>
<feature type="transmembrane region" description="Helical" evidence="2">
    <location>
        <begin position="252"/>
        <end position="272"/>
    </location>
</feature>
<keyword evidence="2" id="KW-0472">Membrane</keyword>
<keyword evidence="2" id="KW-1133">Transmembrane helix</keyword>
<protein>
    <recommendedName>
        <fullName evidence="5">Integral membrane protein</fullName>
    </recommendedName>
</protein>
<dbReference type="AlphaFoldDB" id="A0A238ZR22"/>
<gene>
    <name evidence="3" type="ORF">SAMN06272737_13147</name>
</gene>
<dbReference type="Proteomes" id="UP000198403">
    <property type="component" value="Unassembled WGS sequence"/>
</dbReference>
<feature type="transmembrane region" description="Helical" evidence="2">
    <location>
        <begin position="554"/>
        <end position="574"/>
    </location>
</feature>
<feature type="transmembrane region" description="Helical" evidence="2">
    <location>
        <begin position="316"/>
        <end position="338"/>
    </location>
</feature>
<dbReference type="OrthoDB" id="4320047at2"/>
<feature type="compositionally biased region" description="Low complexity" evidence="1">
    <location>
        <begin position="836"/>
        <end position="855"/>
    </location>
</feature>
<dbReference type="RefSeq" id="WP_141137591.1">
    <property type="nucleotide sequence ID" value="NZ_FZNO01000031.1"/>
</dbReference>